<sequence length="37" mass="4376">MCFSLLRTRISGAQQKRRAEKRCPHQAIARNNPRPQR</sequence>
<name>W1DUB8_KLEPN</name>
<organism evidence="2 3">
    <name type="scientific">Klebsiella pneumoniae IS43</name>
    <dbReference type="NCBI Taxonomy" id="1432552"/>
    <lineage>
        <taxon>Bacteria</taxon>
        <taxon>Pseudomonadati</taxon>
        <taxon>Pseudomonadota</taxon>
        <taxon>Gammaproteobacteria</taxon>
        <taxon>Enterobacterales</taxon>
        <taxon>Enterobacteriaceae</taxon>
        <taxon>Klebsiella/Raoultella group</taxon>
        <taxon>Klebsiella</taxon>
        <taxon>Klebsiella pneumoniae complex</taxon>
    </lineage>
</organism>
<protein>
    <submittedName>
        <fullName evidence="2">Uncharacterized protein</fullName>
    </submittedName>
</protein>
<feature type="region of interest" description="Disordered" evidence="1">
    <location>
        <begin position="1"/>
        <end position="37"/>
    </location>
</feature>
<dbReference type="Proteomes" id="UP000019183">
    <property type="component" value="Unassembled WGS sequence"/>
</dbReference>
<evidence type="ECO:0000256" key="1">
    <source>
        <dbReference type="SAM" id="MobiDB-lite"/>
    </source>
</evidence>
<dbReference type="AlphaFoldDB" id="W1DUB8"/>
<dbReference type="EMBL" id="CBWK010000779">
    <property type="protein sequence ID" value="CDL12300.1"/>
    <property type="molecule type" value="Genomic_DNA"/>
</dbReference>
<evidence type="ECO:0000313" key="3">
    <source>
        <dbReference type="Proteomes" id="UP000019183"/>
    </source>
</evidence>
<keyword evidence="3" id="KW-1185">Reference proteome</keyword>
<proteinExistence type="predicted"/>
<evidence type="ECO:0000313" key="2">
    <source>
        <dbReference type="EMBL" id="CDL12300.1"/>
    </source>
</evidence>
<accession>W1DUB8</accession>
<comment type="caution">
    <text evidence="2">The sequence shown here is derived from an EMBL/GenBank/DDBJ whole genome shotgun (WGS) entry which is preliminary data.</text>
</comment>
<reference evidence="2" key="1">
    <citation type="submission" date="2013-10" db="EMBL/GenBank/DDBJ databases">
        <title>Antibiotic resistance diversity of beta-lactamase producers in the General Hospital Vienna.</title>
        <authorList>
            <person name="Barisic I."/>
            <person name="Mitteregger D."/>
            <person name="Hirschl A.M."/>
            <person name="Noehammer C."/>
            <person name="Wiesinger-Mayr H."/>
        </authorList>
    </citation>
    <scope>NUCLEOTIDE SEQUENCE [LARGE SCALE GENOMIC DNA]</scope>
    <source>
        <strain evidence="2">IS43</strain>
    </source>
</reference>